<accession>A0A1Z4JT72</accession>
<dbReference type="EMBL" id="AP018205">
    <property type="protein sequence ID" value="BAY59922.1"/>
    <property type="molecule type" value="Genomic_DNA"/>
</dbReference>
<reference evidence="1 2" key="1">
    <citation type="submission" date="2017-06" db="EMBL/GenBank/DDBJ databases">
        <title>Genome sequencing of cyanobaciteial culture collection at National Institute for Environmental Studies (NIES).</title>
        <authorList>
            <person name="Hirose Y."/>
            <person name="Shimura Y."/>
            <person name="Fujisawa T."/>
            <person name="Nakamura Y."/>
            <person name="Kawachi M."/>
        </authorList>
    </citation>
    <scope>NUCLEOTIDE SEQUENCE [LARGE SCALE GENOMIC DNA]</scope>
    <source>
        <strain evidence="1 2">NIES-2135</strain>
        <plasmid evidence="2">Plasmid Plasmid2 dna</plasmid>
    </source>
</reference>
<keyword evidence="1" id="KW-0614">Plasmid</keyword>
<proteinExistence type="predicted"/>
<gene>
    <name evidence="1" type="ORF">NIES2135_67990</name>
</gene>
<geneLocation type="plasmid" evidence="1">
    <name>plasmid2</name>
</geneLocation>
<dbReference type="AlphaFoldDB" id="A0A1Z4JT72"/>
<evidence type="ECO:0000313" key="2">
    <source>
        <dbReference type="Proteomes" id="UP000217895"/>
    </source>
</evidence>
<organism evidence="1 2">
    <name type="scientific">Leptolyngbya boryana NIES-2135</name>
    <dbReference type="NCBI Taxonomy" id="1973484"/>
    <lineage>
        <taxon>Bacteria</taxon>
        <taxon>Bacillati</taxon>
        <taxon>Cyanobacteriota</taxon>
        <taxon>Cyanophyceae</taxon>
        <taxon>Leptolyngbyales</taxon>
        <taxon>Leptolyngbyaceae</taxon>
        <taxon>Leptolyngbya group</taxon>
        <taxon>Leptolyngbya</taxon>
    </lineage>
</organism>
<sequence length="489" mass="55084">MGSKYARTGIEVAVGTEDVPRIPAWFGEAVLFGKYWLDSGLVGYLEEEVRAVRGRMGQYEVMDFVLLLISYAISEERTIADFYKAIAPIKDALMSQWGRNRCPSASSLSRFLGCIQSSAVEALRSLFESDLHRNSVRVKQGLGLFDRVRDHSMVFDIDGTVCAVRQRAIACDGKNDPPVQRRSDRACAPGYKGRKRGEVIRNRTTVCVAQTSEWLGTYGSAGNGEAKRELERSCSVIVRYLQQQGLTVAHGIVRLDGLYGMAGLVSVVQATGLGYILRCRDYHLLATTTVKRRLECAIAQDWQRIEQSASELLDLGYIEDLGRGYTAPMRIIVVRTPLKQHQAKIGKRMKDQAYELFLTSQSIASLSGMEVLSLYRGRGGFEQRLSEEDQEQDYDRWCSWNRAGQEFWQILGQWSWNWRLWMGYQQSRAEVRQTVWAECETEREAVRDRDLITSTAPELPPSLQFLQGVTELPAVNSTVGDASSTSPPR</sequence>
<evidence type="ECO:0008006" key="3">
    <source>
        <dbReference type="Google" id="ProtNLM"/>
    </source>
</evidence>
<dbReference type="Proteomes" id="UP000217895">
    <property type="component" value="Plasmid Plasmid2 dna"/>
</dbReference>
<name>A0A1Z4JT72_LEPBY</name>
<protein>
    <recommendedName>
        <fullName evidence="3">Transposase DDE domain-containing protein</fullName>
    </recommendedName>
</protein>
<evidence type="ECO:0000313" key="1">
    <source>
        <dbReference type="EMBL" id="BAY59922.1"/>
    </source>
</evidence>
<keyword evidence="2" id="KW-1185">Reference proteome</keyword>